<dbReference type="PANTHER" id="PTHR10972">
    <property type="entry name" value="OXYSTEROL-BINDING PROTEIN-RELATED"/>
    <property type="match status" value="1"/>
</dbReference>
<dbReference type="EMBL" id="PYSW02000012">
    <property type="protein sequence ID" value="KAG2387774.1"/>
    <property type="molecule type" value="Genomic_DNA"/>
</dbReference>
<evidence type="ECO:0000313" key="4">
    <source>
        <dbReference type="EMBL" id="KAG2387774.1"/>
    </source>
</evidence>
<protein>
    <recommendedName>
        <fullName evidence="6">Oxysterol-binding protein</fullName>
    </recommendedName>
</protein>
<dbReference type="Gene3D" id="3.30.70.3490">
    <property type="match status" value="1"/>
</dbReference>
<comment type="caution">
    <text evidence="4">The sequence shown here is derived from an EMBL/GenBank/DDBJ whole genome shotgun (WGS) entry which is preliminary data.</text>
</comment>
<feature type="compositionally biased region" description="Basic and acidic residues" evidence="3">
    <location>
        <begin position="12"/>
        <end position="23"/>
    </location>
</feature>
<dbReference type="Proteomes" id="UP000816034">
    <property type="component" value="Unassembled WGS sequence"/>
</dbReference>
<dbReference type="GeneID" id="68093824"/>
<evidence type="ECO:0008006" key="6">
    <source>
        <dbReference type="Google" id="ProtNLM"/>
    </source>
</evidence>
<accession>A0AA88KN91</accession>
<dbReference type="SUPFAM" id="SSF144000">
    <property type="entry name" value="Oxysterol-binding protein-like"/>
    <property type="match status" value="1"/>
</dbReference>
<dbReference type="PANTHER" id="PTHR10972:SF102">
    <property type="entry name" value="OXYSTEROL-BINDING PROTEIN"/>
    <property type="match status" value="1"/>
</dbReference>
<evidence type="ECO:0000313" key="5">
    <source>
        <dbReference type="Proteomes" id="UP000816034"/>
    </source>
</evidence>
<evidence type="ECO:0000256" key="3">
    <source>
        <dbReference type="SAM" id="MobiDB-lite"/>
    </source>
</evidence>
<sequence length="390" mass="45736">MSSVPTEGNLTETEKKFLEDQSDVELYKEQEGIHKEDPEDEYLKVKDREDSYNIIYEFLKQLSPQTELWRISVPAYILQPISLLEKISHYSSPNNTIEKINDEQSAEKRFISILAWVISNWRTIPRHGMQQSKPFNPVLGEIFKCEWTHGEGDVSKFLGEQVSHHPPVSAFCCHNEKRQFTYTGYVFPVTSFSWNSVTTLMDGEFKITLGKFNEEYIVNHPPVSVSNVLWGTTVIEIYDYLKINCPKSGFNASIYFDYGKDNYLSGYIYDADGYKKHWIEGKVNQSVEIQDLSTKEKKLLYSVETLSRPPKTIRPVHEQEPRESRRNWHKAIYALKKEDFEEAQLQKHLVEERERAIRKERAEAGITWAPKYFTLEGEKRWVLKNFDCFK</sequence>
<dbReference type="PROSITE" id="PS01013">
    <property type="entry name" value="OSBP"/>
    <property type="match status" value="1"/>
</dbReference>
<dbReference type="InterPro" id="IPR018494">
    <property type="entry name" value="Oxysterol-bd_CS"/>
</dbReference>
<name>A0AA88KN91_NAELO</name>
<dbReference type="InterPro" id="IPR000648">
    <property type="entry name" value="Oxysterol-bd"/>
</dbReference>
<comment type="similarity">
    <text evidence="1 2">Belongs to the OSBP family.</text>
</comment>
<evidence type="ECO:0000256" key="1">
    <source>
        <dbReference type="ARBA" id="ARBA00008842"/>
    </source>
</evidence>
<dbReference type="Pfam" id="PF01237">
    <property type="entry name" value="Oxysterol_BP"/>
    <property type="match status" value="1"/>
</dbReference>
<dbReference type="GO" id="GO:0032934">
    <property type="term" value="F:sterol binding"/>
    <property type="evidence" value="ECO:0007669"/>
    <property type="project" value="TreeGrafter"/>
</dbReference>
<feature type="region of interest" description="Disordered" evidence="3">
    <location>
        <begin position="1"/>
        <end position="23"/>
    </location>
</feature>
<evidence type="ECO:0000256" key="2">
    <source>
        <dbReference type="RuleBase" id="RU003844"/>
    </source>
</evidence>
<dbReference type="Gene3D" id="1.10.287.2720">
    <property type="match status" value="1"/>
</dbReference>
<gene>
    <name evidence="4" type="ORF">C9374_001368</name>
</gene>
<dbReference type="Gene3D" id="2.40.160.120">
    <property type="match status" value="1"/>
</dbReference>
<dbReference type="GO" id="GO:0016020">
    <property type="term" value="C:membrane"/>
    <property type="evidence" value="ECO:0007669"/>
    <property type="project" value="TreeGrafter"/>
</dbReference>
<organism evidence="4 5">
    <name type="scientific">Naegleria lovaniensis</name>
    <name type="common">Amoeba</name>
    <dbReference type="NCBI Taxonomy" id="51637"/>
    <lineage>
        <taxon>Eukaryota</taxon>
        <taxon>Discoba</taxon>
        <taxon>Heterolobosea</taxon>
        <taxon>Tetramitia</taxon>
        <taxon>Eutetramitia</taxon>
        <taxon>Vahlkampfiidae</taxon>
        <taxon>Naegleria</taxon>
    </lineage>
</organism>
<dbReference type="AlphaFoldDB" id="A0AA88KN91"/>
<proteinExistence type="inferred from homology"/>
<feature type="compositionally biased region" description="Polar residues" evidence="3">
    <location>
        <begin position="1"/>
        <end position="11"/>
    </location>
</feature>
<dbReference type="InterPro" id="IPR037239">
    <property type="entry name" value="OSBP_sf"/>
</dbReference>
<keyword evidence="5" id="KW-1185">Reference proteome</keyword>
<dbReference type="GO" id="GO:0005829">
    <property type="term" value="C:cytosol"/>
    <property type="evidence" value="ECO:0007669"/>
    <property type="project" value="TreeGrafter"/>
</dbReference>
<dbReference type="RefSeq" id="XP_044551766.1">
    <property type="nucleotide sequence ID" value="XM_044689580.1"/>
</dbReference>
<reference evidence="4 5" key="1">
    <citation type="journal article" date="2018" name="BMC Genomics">
        <title>The genome of Naegleria lovaniensis, the basis for a comparative approach to unravel pathogenicity factors of the human pathogenic amoeba N. fowleri.</title>
        <authorList>
            <person name="Liechti N."/>
            <person name="Schurch N."/>
            <person name="Bruggmann R."/>
            <person name="Wittwer M."/>
        </authorList>
    </citation>
    <scope>NUCLEOTIDE SEQUENCE [LARGE SCALE GENOMIC DNA]</scope>
    <source>
        <strain evidence="4 5">ATCC 30569</strain>
    </source>
</reference>